<name>A0A840IBB5_9ACTN</name>
<evidence type="ECO:0000256" key="1">
    <source>
        <dbReference type="SAM" id="MobiDB-lite"/>
    </source>
</evidence>
<reference evidence="3 4" key="1">
    <citation type="submission" date="2020-08" db="EMBL/GenBank/DDBJ databases">
        <title>Genomic Encyclopedia of Archaeal and Bacterial Type Strains, Phase II (KMG-II): from individual species to whole genera.</title>
        <authorList>
            <person name="Goeker M."/>
        </authorList>
    </citation>
    <scope>NUCLEOTIDE SEQUENCE [LARGE SCALE GENOMIC DNA]</scope>
    <source>
        <strain evidence="3 4">DSM 23288</strain>
    </source>
</reference>
<evidence type="ECO:0000313" key="4">
    <source>
        <dbReference type="Proteomes" id="UP000585272"/>
    </source>
</evidence>
<evidence type="ECO:0000256" key="2">
    <source>
        <dbReference type="SAM" id="SignalP"/>
    </source>
</evidence>
<feature type="compositionally biased region" description="Basic residues" evidence="1">
    <location>
        <begin position="679"/>
        <end position="688"/>
    </location>
</feature>
<feature type="signal peptide" evidence="2">
    <location>
        <begin position="1"/>
        <end position="15"/>
    </location>
</feature>
<feature type="region of interest" description="Disordered" evidence="1">
    <location>
        <begin position="666"/>
        <end position="705"/>
    </location>
</feature>
<dbReference type="RefSeq" id="WP_221242852.1">
    <property type="nucleotide sequence ID" value="NZ_JACHNU010000001.1"/>
</dbReference>
<accession>A0A840IBB5</accession>
<dbReference type="AlphaFoldDB" id="A0A840IBB5"/>
<dbReference type="SUPFAM" id="SSF82171">
    <property type="entry name" value="DPP6 N-terminal domain-like"/>
    <property type="match status" value="1"/>
</dbReference>
<comment type="caution">
    <text evidence="3">The sequence shown here is derived from an EMBL/GenBank/DDBJ whole genome shotgun (WGS) entry which is preliminary data.</text>
</comment>
<gene>
    <name evidence="3" type="ORF">BDZ31_001699</name>
</gene>
<protein>
    <recommendedName>
        <fullName evidence="5">WD40-like Beta Propeller Repeat</fullName>
    </recommendedName>
</protein>
<organism evidence="3 4">
    <name type="scientific">Conexibacter arvalis</name>
    <dbReference type="NCBI Taxonomy" id="912552"/>
    <lineage>
        <taxon>Bacteria</taxon>
        <taxon>Bacillati</taxon>
        <taxon>Actinomycetota</taxon>
        <taxon>Thermoleophilia</taxon>
        <taxon>Solirubrobacterales</taxon>
        <taxon>Conexibacteraceae</taxon>
        <taxon>Conexibacter</taxon>
    </lineage>
</organism>
<evidence type="ECO:0000313" key="3">
    <source>
        <dbReference type="EMBL" id="MBB4662126.1"/>
    </source>
</evidence>
<keyword evidence="4" id="KW-1185">Reference proteome</keyword>
<feature type="chain" id="PRO_5039635808" description="WD40-like Beta Propeller Repeat" evidence="2">
    <location>
        <begin position="16"/>
        <end position="705"/>
    </location>
</feature>
<sequence>MALAVGAAAAGPASAAVPIAPRPAPAPPPTDRALELVSPVDKAGQPIDHVLQAADDDGESGGVLMQSLGAFGDVQNNNGPTFYRARRGATGWETVGMQPRPVETIPTSSHAPVFVAADGRLDTLIQETAYPYLPEAIRPGNGTNIYRVGAFGAFRWLSNALAPDGTLGRAEAVGVSRDARQVFLQIRSSSGNQARSYVHDGDRVVDVGIGSDGAALPDARPVGHVRAPGISDDGQTVAFTAGSALYVRHDALRPDATTSVVGRSERSGDPADTTCVNPDFFGMSADGRRILFRCSRPLTDDAPASGWGVYEYEYADGADAVRYRGPAPNARPIVLGGDRDLRRLYLYVSGSLALLDDGVFREIHPSAGTGGNPVVAVSRNGERLAFLSTTGIDGGYAGRQMYVYDATEGAEGTLTCVSCRPGAASGGTASFGTRDVNAPADVRNALTESFTADGSSFFFMSTAALTPEAPEGPGSVYEFHDGRVRLLAAGSEQSDARFAGVTSQGTDVFVITRQSLLPQDEDAPVPDLYSLRRGGGFPAPQPEAPPCGAGDCQGPGAPAPAPIVIGSLSFTGHGNLPLVPEPTRASVGVSKLKAVTGWAAKLKVRVPDAGRISVGGAQLRRASKPAPKGGTYAVKVALSAKAKKALKKRRKLKVNVRVSYKAKSGQSASKAITVTFKQPKAKRPKTKAKRAEAKAKRAEAEKGGR</sequence>
<keyword evidence="2" id="KW-0732">Signal</keyword>
<evidence type="ECO:0008006" key="5">
    <source>
        <dbReference type="Google" id="ProtNLM"/>
    </source>
</evidence>
<dbReference type="Proteomes" id="UP000585272">
    <property type="component" value="Unassembled WGS sequence"/>
</dbReference>
<feature type="compositionally biased region" description="Polar residues" evidence="1">
    <location>
        <begin position="666"/>
        <end position="676"/>
    </location>
</feature>
<feature type="compositionally biased region" description="Basic and acidic residues" evidence="1">
    <location>
        <begin position="689"/>
        <end position="705"/>
    </location>
</feature>
<dbReference type="EMBL" id="JACHNU010000001">
    <property type="protein sequence ID" value="MBB4662126.1"/>
    <property type="molecule type" value="Genomic_DNA"/>
</dbReference>
<proteinExistence type="predicted"/>